<dbReference type="AlphaFoldDB" id="X1T6W8"/>
<name>X1T6W8_9ZZZZ</name>
<organism evidence="1">
    <name type="scientific">marine sediment metagenome</name>
    <dbReference type="NCBI Taxonomy" id="412755"/>
    <lineage>
        <taxon>unclassified sequences</taxon>
        <taxon>metagenomes</taxon>
        <taxon>ecological metagenomes</taxon>
    </lineage>
</organism>
<dbReference type="EMBL" id="BARW01005792">
    <property type="protein sequence ID" value="GAI83315.1"/>
    <property type="molecule type" value="Genomic_DNA"/>
</dbReference>
<comment type="caution">
    <text evidence="1">The sequence shown here is derived from an EMBL/GenBank/DDBJ whole genome shotgun (WGS) entry which is preliminary data.</text>
</comment>
<gene>
    <name evidence="1" type="ORF">S12H4_12302</name>
</gene>
<accession>X1T6W8</accession>
<sequence length="55" mass="6256">MYCRWLATDKGKRTKCWQTGKTIKKSECAPCLLARLVQSVTSNKARKKAEWPKGA</sequence>
<proteinExistence type="predicted"/>
<protein>
    <submittedName>
        <fullName evidence="1">Uncharacterized protein</fullName>
    </submittedName>
</protein>
<evidence type="ECO:0000313" key="1">
    <source>
        <dbReference type="EMBL" id="GAI83315.1"/>
    </source>
</evidence>
<reference evidence="1" key="1">
    <citation type="journal article" date="2014" name="Front. Microbiol.">
        <title>High frequency of phylogenetically diverse reductive dehalogenase-homologous genes in deep subseafloor sedimentary metagenomes.</title>
        <authorList>
            <person name="Kawai M."/>
            <person name="Futagami T."/>
            <person name="Toyoda A."/>
            <person name="Takaki Y."/>
            <person name="Nishi S."/>
            <person name="Hori S."/>
            <person name="Arai W."/>
            <person name="Tsubouchi T."/>
            <person name="Morono Y."/>
            <person name="Uchiyama I."/>
            <person name="Ito T."/>
            <person name="Fujiyama A."/>
            <person name="Inagaki F."/>
            <person name="Takami H."/>
        </authorList>
    </citation>
    <scope>NUCLEOTIDE SEQUENCE</scope>
    <source>
        <strain evidence="1">Expedition CK06-06</strain>
    </source>
</reference>